<evidence type="ECO:0000256" key="1">
    <source>
        <dbReference type="SAM" id="MobiDB-lite"/>
    </source>
</evidence>
<evidence type="ECO:0000313" key="2">
    <source>
        <dbReference type="EMBL" id="PKC51636.1"/>
    </source>
</evidence>
<name>A0A2N0QKR0_9GLOM</name>
<protein>
    <submittedName>
        <fullName evidence="2">Uncharacterized protein</fullName>
    </submittedName>
</protein>
<feature type="region of interest" description="Disordered" evidence="1">
    <location>
        <begin position="1"/>
        <end position="27"/>
    </location>
</feature>
<comment type="caution">
    <text evidence="2">The sequence shown here is derived from an EMBL/GenBank/DDBJ whole genome shotgun (WGS) entry which is preliminary data.</text>
</comment>
<evidence type="ECO:0000313" key="3">
    <source>
        <dbReference type="Proteomes" id="UP000232688"/>
    </source>
</evidence>
<feature type="non-terminal residue" evidence="2">
    <location>
        <position position="175"/>
    </location>
</feature>
<sequence length="175" mass="19853">MNIDPNFVPEPIEEDTTTQPPDEANPVGSLLVVQMPSNVAPGQSYPLYDRLVEMDWKDRFPLPADRDNPEDEPQSFEDVAELYDKRPVDRTGYSLTLYTCTPGSSDPGGWFPYVQYQTADASENPKWYDPAQYKDIIIEKTDQETYDALIASGEMFKYDADNGYNSINGTPFDTR</sequence>
<dbReference type="Proteomes" id="UP000232688">
    <property type="component" value="Unassembled WGS sequence"/>
</dbReference>
<organism evidence="2 3">
    <name type="scientific">Rhizophagus irregularis</name>
    <dbReference type="NCBI Taxonomy" id="588596"/>
    <lineage>
        <taxon>Eukaryota</taxon>
        <taxon>Fungi</taxon>
        <taxon>Fungi incertae sedis</taxon>
        <taxon>Mucoromycota</taxon>
        <taxon>Glomeromycotina</taxon>
        <taxon>Glomeromycetes</taxon>
        <taxon>Glomerales</taxon>
        <taxon>Glomeraceae</taxon>
        <taxon>Rhizophagus</taxon>
    </lineage>
</organism>
<proteinExistence type="predicted"/>
<reference evidence="2 3" key="1">
    <citation type="submission" date="2017-10" db="EMBL/GenBank/DDBJ databases">
        <title>Extensive intraspecific genome diversity in a model arbuscular mycorrhizal fungus.</title>
        <authorList>
            <person name="Chen E.C.H."/>
            <person name="Morin E."/>
            <person name="Baudet D."/>
            <person name="Noel J."/>
            <person name="Ndikumana S."/>
            <person name="Charron P."/>
            <person name="St-Onge C."/>
            <person name="Giorgi J."/>
            <person name="Grigoriev I.V."/>
            <person name="Roux C."/>
            <person name="Martin F.M."/>
            <person name="Corradi N."/>
        </authorList>
    </citation>
    <scope>NUCLEOTIDE SEQUENCE [LARGE SCALE GENOMIC DNA]</scope>
    <source>
        <strain evidence="2 3">A1</strain>
    </source>
</reference>
<dbReference type="VEuPathDB" id="FungiDB:RhiirA1_405417"/>
<gene>
    <name evidence="2" type="ORF">RhiirA1_405417</name>
</gene>
<dbReference type="EMBL" id="LLXH01007268">
    <property type="protein sequence ID" value="PKC51636.1"/>
    <property type="molecule type" value="Genomic_DNA"/>
</dbReference>
<dbReference type="AlphaFoldDB" id="A0A2N0QKR0"/>
<reference evidence="2 3" key="2">
    <citation type="submission" date="2017-10" db="EMBL/GenBank/DDBJ databases">
        <title>Genome analyses suggest a sexual origin of heterokaryosis in a supposedly ancient asexual fungus.</title>
        <authorList>
            <person name="Corradi N."/>
            <person name="Sedzielewska K."/>
            <person name="Noel J."/>
            <person name="Charron P."/>
            <person name="Farinelli L."/>
            <person name="Marton T."/>
            <person name="Kruger M."/>
            <person name="Pelin A."/>
            <person name="Brachmann A."/>
            <person name="Corradi N."/>
        </authorList>
    </citation>
    <scope>NUCLEOTIDE SEQUENCE [LARGE SCALE GENOMIC DNA]</scope>
    <source>
        <strain evidence="2 3">A1</strain>
    </source>
</reference>
<accession>A0A2N0QKR0</accession>